<feature type="domain" description="DUF1279" evidence="2">
    <location>
        <begin position="103"/>
        <end position="178"/>
    </location>
</feature>
<dbReference type="Proteomes" id="UP000284452">
    <property type="component" value="Unassembled WGS sequence"/>
</dbReference>
<dbReference type="AlphaFoldDB" id="A0A3R7Z606"/>
<accession>A0A3R7Z606</accession>
<comment type="caution">
    <text evidence="3">The sequence shown here is derived from an EMBL/GenBank/DDBJ whole genome shotgun (WGS) entry which is preliminary data.</text>
</comment>
<organism evidence="3 4">
    <name type="scientific">Toxoplasma gondii CAST</name>
    <dbReference type="NCBI Taxonomy" id="943122"/>
    <lineage>
        <taxon>Eukaryota</taxon>
        <taxon>Sar</taxon>
        <taxon>Alveolata</taxon>
        <taxon>Apicomplexa</taxon>
        <taxon>Conoidasida</taxon>
        <taxon>Coccidia</taxon>
        <taxon>Eucoccidiorida</taxon>
        <taxon>Eimeriorina</taxon>
        <taxon>Sarcocystidae</taxon>
        <taxon>Toxoplasma</taxon>
    </lineage>
</organism>
<dbReference type="Pfam" id="PF06916">
    <property type="entry name" value="FAM210A-B_dom"/>
    <property type="match status" value="1"/>
</dbReference>
<proteinExistence type="predicted"/>
<gene>
    <name evidence="3" type="ORF">TGCAST_277690</name>
</gene>
<dbReference type="VEuPathDB" id="ToxoDB:TGCAST_277690"/>
<name>A0A3R7Z606_TOXGO</name>
<keyword evidence="1" id="KW-1133">Transmembrane helix</keyword>
<dbReference type="InterPro" id="IPR009688">
    <property type="entry name" value="FAM210A/B-like_dom"/>
</dbReference>
<evidence type="ECO:0000256" key="1">
    <source>
        <dbReference type="SAM" id="Phobius"/>
    </source>
</evidence>
<evidence type="ECO:0000313" key="4">
    <source>
        <dbReference type="Proteomes" id="UP000284452"/>
    </source>
</evidence>
<keyword evidence="1" id="KW-0812">Transmembrane</keyword>
<sequence length="218" mass="24456">MMTLCFPHGLQWAVACAPLFAVGLHAFVATLSLMAPEPCCVFPPRLLRFPRKTSGEQRESFDRFATCVNLKIETQLVLLSWLLWGRADSSSRHCCVCCLVVALLSVHCGTFLALFGLAQMISDESVQRVADLLHLDKIIDKEALINEKSAFWGRLLFAYAACKPLTPVQVAVAFWCTPHLARFMGRRGIPVHVSKATVTHLRGKLRFRRRKSCEKNTL</sequence>
<dbReference type="EMBL" id="AHIV02001358">
    <property type="protein sequence ID" value="RQX70288.1"/>
    <property type="molecule type" value="Genomic_DNA"/>
</dbReference>
<reference evidence="3 4" key="1">
    <citation type="submission" date="2017-10" db="EMBL/GenBank/DDBJ databases">
        <authorList>
            <person name="Sibley D."/>
            <person name="Venepally P."/>
            <person name="Karamycheva S."/>
            <person name="Hadjithomas M."/>
            <person name="Khan A."/>
            <person name="Brunk B."/>
            <person name="Roos D."/>
            <person name="Caler E."/>
            <person name="Lorenzi H."/>
        </authorList>
    </citation>
    <scope>NUCLEOTIDE SEQUENCE [LARGE SCALE GENOMIC DNA]</scope>
    <source>
        <strain evidence="3 4">CAST</strain>
    </source>
</reference>
<protein>
    <recommendedName>
        <fullName evidence="2">DUF1279 domain-containing protein</fullName>
    </recommendedName>
</protein>
<feature type="transmembrane region" description="Helical" evidence="1">
    <location>
        <begin position="12"/>
        <end position="35"/>
    </location>
</feature>
<feature type="transmembrane region" description="Helical" evidence="1">
    <location>
        <begin position="94"/>
        <end position="118"/>
    </location>
</feature>
<evidence type="ECO:0000259" key="2">
    <source>
        <dbReference type="Pfam" id="PF06916"/>
    </source>
</evidence>
<keyword evidence="1" id="KW-0472">Membrane</keyword>
<evidence type="ECO:0000313" key="3">
    <source>
        <dbReference type="EMBL" id="RQX70288.1"/>
    </source>
</evidence>